<sequence>MADALEIALTTDDNDQLNSVAVWDVRNGTQLMQYRGGGAVAKRSLDLIKGKFIVTANNVKPLLYIWPINSSDTIQNVKFVLPAKVNSLAVSNDDDFIVAGIKENIYVWQVCTGKMLAMLSKHYQQVNCIKFTDDGSHFVSGGEDGQVMIWSLSAAVGDRYRVSNLEPLHSFSDHALPVTDLWIGCGGLAAILVTASKDRTCKLYDMASGTILLSLVFQEIVTAITLDRIECNLFVGTSLGNIYHHRLQPPPRTREYHITDADKVNNKFSGHTKAVTCLAVSLDEQTLMSGSEDTNVITWNIPSRSLLKTIPHKGAITNAIFITTPQAMFDREVKLQLIAKNFQRMINSADNDENETIEVMHTHDLCSFINDSNNYQHANYNTGKNSEPQQLHAVNENKSDVNDLRLENERLKRINKELFDFSAKNIMTSN</sequence>
<keyword evidence="2" id="KW-0677">Repeat</keyword>
<gene>
    <name evidence="4" type="ORF">PVAND_013754</name>
</gene>
<dbReference type="GO" id="GO:0006261">
    <property type="term" value="P:DNA-templated DNA replication"/>
    <property type="evidence" value="ECO:0007669"/>
    <property type="project" value="TreeGrafter"/>
</dbReference>
<dbReference type="SMART" id="SM00320">
    <property type="entry name" value="WD40"/>
    <property type="match status" value="4"/>
</dbReference>
<accession>A0A9J6CSA3</accession>
<reference evidence="4" key="1">
    <citation type="submission" date="2021-03" db="EMBL/GenBank/DDBJ databases">
        <title>Chromosome level genome of the anhydrobiotic midge Polypedilum vanderplanki.</title>
        <authorList>
            <person name="Yoshida Y."/>
            <person name="Kikawada T."/>
            <person name="Gusev O."/>
        </authorList>
    </citation>
    <scope>NUCLEOTIDE SEQUENCE</scope>
    <source>
        <strain evidence="4">NIAS01</strain>
        <tissue evidence="4">Whole body or cell culture</tissue>
    </source>
</reference>
<evidence type="ECO:0008006" key="6">
    <source>
        <dbReference type="Google" id="ProtNLM"/>
    </source>
</evidence>
<feature type="repeat" description="WD" evidence="3">
    <location>
        <begin position="119"/>
        <end position="153"/>
    </location>
</feature>
<organism evidence="4 5">
    <name type="scientific">Polypedilum vanderplanki</name>
    <name type="common">Sleeping chironomid midge</name>
    <dbReference type="NCBI Taxonomy" id="319348"/>
    <lineage>
        <taxon>Eukaryota</taxon>
        <taxon>Metazoa</taxon>
        <taxon>Ecdysozoa</taxon>
        <taxon>Arthropoda</taxon>
        <taxon>Hexapoda</taxon>
        <taxon>Insecta</taxon>
        <taxon>Pterygota</taxon>
        <taxon>Neoptera</taxon>
        <taxon>Endopterygota</taxon>
        <taxon>Diptera</taxon>
        <taxon>Nematocera</taxon>
        <taxon>Chironomoidea</taxon>
        <taxon>Chironomidae</taxon>
        <taxon>Chironominae</taxon>
        <taxon>Polypedilum</taxon>
        <taxon>Polypedilum</taxon>
    </lineage>
</organism>
<dbReference type="PANTHER" id="PTHR18763">
    <property type="entry name" value="WD-REPEAT PROTEIN 18"/>
    <property type="match status" value="1"/>
</dbReference>
<dbReference type="InterPro" id="IPR020472">
    <property type="entry name" value="WD40_PAC1"/>
</dbReference>
<dbReference type="PROSITE" id="PS50082">
    <property type="entry name" value="WD_REPEATS_2"/>
    <property type="match status" value="2"/>
</dbReference>
<evidence type="ECO:0000256" key="3">
    <source>
        <dbReference type="PROSITE-ProRule" id="PRU00221"/>
    </source>
</evidence>
<dbReference type="PANTHER" id="PTHR18763:SF0">
    <property type="entry name" value="WD REPEAT-CONTAINING PROTEIN 18"/>
    <property type="match status" value="1"/>
</dbReference>
<dbReference type="AlphaFoldDB" id="A0A9J6CSA3"/>
<evidence type="ECO:0000313" key="4">
    <source>
        <dbReference type="EMBL" id="KAG5684526.1"/>
    </source>
</evidence>
<evidence type="ECO:0000313" key="5">
    <source>
        <dbReference type="Proteomes" id="UP001107558"/>
    </source>
</evidence>
<dbReference type="InterPro" id="IPR019775">
    <property type="entry name" value="WD40_repeat_CS"/>
</dbReference>
<name>A0A9J6CSA3_POLVA</name>
<dbReference type="PROSITE" id="PS50294">
    <property type="entry name" value="WD_REPEATS_REGION"/>
    <property type="match status" value="2"/>
</dbReference>
<dbReference type="InterPro" id="IPR015943">
    <property type="entry name" value="WD40/YVTN_repeat-like_dom_sf"/>
</dbReference>
<feature type="repeat" description="WD" evidence="3">
    <location>
        <begin position="268"/>
        <end position="309"/>
    </location>
</feature>
<dbReference type="OrthoDB" id="756370at2759"/>
<dbReference type="Proteomes" id="UP001107558">
    <property type="component" value="Chromosome 1"/>
</dbReference>
<dbReference type="InterPro" id="IPR036322">
    <property type="entry name" value="WD40_repeat_dom_sf"/>
</dbReference>
<dbReference type="InterPro" id="IPR045227">
    <property type="entry name" value="WDR18/Ipi3/RID3"/>
</dbReference>
<dbReference type="EMBL" id="JADBJN010000001">
    <property type="protein sequence ID" value="KAG5684526.1"/>
    <property type="molecule type" value="Genomic_DNA"/>
</dbReference>
<dbReference type="Pfam" id="PF00400">
    <property type="entry name" value="WD40"/>
    <property type="match status" value="3"/>
</dbReference>
<dbReference type="Gene3D" id="2.130.10.10">
    <property type="entry name" value="YVTN repeat-like/Quinoprotein amine dehydrogenase"/>
    <property type="match status" value="2"/>
</dbReference>
<comment type="caution">
    <text evidence="4">The sequence shown here is derived from an EMBL/GenBank/DDBJ whole genome shotgun (WGS) entry which is preliminary data.</text>
</comment>
<proteinExistence type="predicted"/>
<dbReference type="PRINTS" id="PR00320">
    <property type="entry name" value="GPROTEINBRPT"/>
</dbReference>
<dbReference type="InterPro" id="IPR001680">
    <property type="entry name" value="WD40_rpt"/>
</dbReference>
<dbReference type="SUPFAM" id="SSF50978">
    <property type="entry name" value="WD40 repeat-like"/>
    <property type="match status" value="1"/>
</dbReference>
<dbReference type="GO" id="GO:0006364">
    <property type="term" value="P:rRNA processing"/>
    <property type="evidence" value="ECO:0007669"/>
    <property type="project" value="TreeGrafter"/>
</dbReference>
<evidence type="ECO:0000256" key="1">
    <source>
        <dbReference type="ARBA" id="ARBA00022574"/>
    </source>
</evidence>
<dbReference type="GO" id="GO:0120330">
    <property type="term" value="C:rixosome complex"/>
    <property type="evidence" value="ECO:0007669"/>
    <property type="project" value="TreeGrafter"/>
</dbReference>
<evidence type="ECO:0000256" key="2">
    <source>
        <dbReference type="ARBA" id="ARBA00022737"/>
    </source>
</evidence>
<protein>
    <recommendedName>
        <fullName evidence="6">WD repeat-containing protein 18</fullName>
    </recommendedName>
</protein>
<dbReference type="PROSITE" id="PS00678">
    <property type="entry name" value="WD_REPEATS_1"/>
    <property type="match status" value="1"/>
</dbReference>
<dbReference type="GO" id="GO:0005656">
    <property type="term" value="C:nuclear pre-replicative complex"/>
    <property type="evidence" value="ECO:0007669"/>
    <property type="project" value="TreeGrafter"/>
</dbReference>
<keyword evidence="5" id="KW-1185">Reference proteome</keyword>
<keyword evidence="1 3" id="KW-0853">WD repeat</keyword>